<dbReference type="NCBIfam" id="TIGR02888">
    <property type="entry name" value="spore_YlmC_YmxH"/>
    <property type="match status" value="1"/>
</dbReference>
<dbReference type="STRING" id="555088.DealDRAFT_1331"/>
<organism evidence="2 3">
    <name type="scientific">Dethiobacter alkaliphilus AHT 1</name>
    <dbReference type="NCBI Taxonomy" id="555088"/>
    <lineage>
        <taxon>Bacteria</taxon>
        <taxon>Bacillati</taxon>
        <taxon>Bacillota</taxon>
        <taxon>Dethiobacteria</taxon>
        <taxon>Dethiobacterales</taxon>
        <taxon>Dethiobacteraceae</taxon>
        <taxon>Dethiobacter</taxon>
    </lineage>
</organism>
<gene>
    <name evidence="2" type="ORF">DealDRAFT_1331</name>
</gene>
<reference evidence="2 3" key="1">
    <citation type="submission" date="2009-02" db="EMBL/GenBank/DDBJ databases">
        <title>Sequencing of the draft genome and assembly of Dethiobacter alkaliphilus AHT 1.</title>
        <authorList>
            <consortium name="US DOE Joint Genome Institute (JGI-PGF)"/>
            <person name="Lucas S."/>
            <person name="Copeland A."/>
            <person name="Lapidus A."/>
            <person name="Glavina del Rio T."/>
            <person name="Dalin E."/>
            <person name="Tice H."/>
            <person name="Bruce D."/>
            <person name="Goodwin L."/>
            <person name="Pitluck S."/>
            <person name="Larimer F."/>
            <person name="Land M.L."/>
            <person name="Hauser L."/>
            <person name="Muyzer G."/>
        </authorList>
    </citation>
    <scope>NUCLEOTIDE SEQUENCE [LARGE SCALE GENOMIC DNA]</scope>
    <source>
        <strain evidence="2 3">AHT 1</strain>
    </source>
</reference>
<dbReference type="OrthoDB" id="6024937at2"/>
<evidence type="ECO:0000313" key="2">
    <source>
        <dbReference type="EMBL" id="EEG77611.1"/>
    </source>
</evidence>
<accession>C0GFS2</accession>
<protein>
    <submittedName>
        <fullName evidence="2">Sporulation protein, YlmC/YmxH family</fullName>
    </submittedName>
</protein>
<dbReference type="EMBL" id="ACJM01000006">
    <property type="protein sequence ID" value="EEG77611.1"/>
    <property type="molecule type" value="Genomic_DNA"/>
</dbReference>
<dbReference type="AlphaFoldDB" id="C0GFS2"/>
<dbReference type="PANTHER" id="PTHR40061:SF1">
    <property type="entry name" value="SPORULATION PROTEIN YLMC-RELATED"/>
    <property type="match status" value="1"/>
</dbReference>
<evidence type="ECO:0000313" key="3">
    <source>
        <dbReference type="Proteomes" id="UP000006443"/>
    </source>
</evidence>
<dbReference type="Gene3D" id="2.30.30.240">
    <property type="entry name" value="PRC-barrel domain"/>
    <property type="match status" value="1"/>
</dbReference>
<sequence>MIKISDLRNRDVVNVVDGKRLGVICDLDLDLEQGRICAIIVPGGSKFFSFFSGGQDYVIPWENIIKIGVDTILVELAVPSYRSR</sequence>
<feature type="domain" description="PRC-barrel" evidence="1">
    <location>
        <begin position="2"/>
        <end position="75"/>
    </location>
</feature>
<dbReference type="InterPro" id="IPR011033">
    <property type="entry name" value="PRC_barrel-like_sf"/>
</dbReference>
<keyword evidence="3" id="KW-1185">Reference proteome</keyword>
<dbReference type="InterPro" id="IPR027275">
    <property type="entry name" value="PRC-brl_dom"/>
</dbReference>
<dbReference type="PANTHER" id="PTHR40061">
    <property type="entry name" value="SPORULATION PROTEIN YLMC-RELATED"/>
    <property type="match status" value="1"/>
</dbReference>
<name>C0GFS2_DETAL</name>
<dbReference type="Pfam" id="PF05239">
    <property type="entry name" value="PRC"/>
    <property type="match status" value="1"/>
</dbReference>
<proteinExistence type="predicted"/>
<comment type="caution">
    <text evidence="2">The sequence shown here is derived from an EMBL/GenBank/DDBJ whole genome shotgun (WGS) entry which is preliminary data.</text>
</comment>
<dbReference type="Proteomes" id="UP000006443">
    <property type="component" value="Unassembled WGS sequence"/>
</dbReference>
<evidence type="ECO:0000259" key="1">
    <source>
        <dbReference type="Pfam" id="PF05239"/>
    </source>
</evidence>
<dbReference type="eggNOG" id="COG1873">
    <property type="taxonomic scope" value="Bacteria"/>
</dbReference>
<dbReference type="RefSeq" id="WP_008516006.1">
    <property type="nucleotide sequence ID" value="NZ_ACJM01000006.1"/>
</dbReference>
<dbReference type="SUPFAM" id="SSF50346">
    <property type="entry name" value="PRC-barrel domain"/>
    <property type="match status" value="1"/>
</dbReference>
<dbReference type="InterPro" id="IPR014238">
    <property type="entry name" value="Spore_YlmC/YmxH"/>
</dbReference>